<dbReference type="Pfam" id="PF00356">
    <property type="entry name" value="LacI"/>
    <property type="match status" value="1"/>
</dbReference>
<dbReference type="InterPro" id="IPR010982">
    <property type="entry name" value="Lambda_DNA-bd_dom_sf"/>
</dbReference>
<evidence type="ECO:0000256" key="1">
    <source>
        <dbReference type="ARBA" id="ARBA00023015"/>
    </source>
</evidence>
<comment type="caution">
    <text evidence="5">The sequence shown here is derived from an EMBL/GenBank/DDBJ whole genome shotgun (WGS) entry which is preliminary data.</text>
</comment>
<evidence type="ECO:0000313" key="5">
    <source>
        <dbReference type="EMBL" id="GAG63261.1"/>
    </source>
</evidence>
<dbReference type="PANTHER" id="PTHR30146:SF109">
    <property type="entry name" value="HTH-TYPE TRANSCRIPTIONAL REGULATOR GALS"/>
    <property type="match status" value="1"/>
</dbReference>
<sequence>MKRVKLKDIAKLLNLSESTVSRALSNDEMISKKTRERVLNVARELNYFPNLIAKSFKKETTGIFGLMIESIINPFYIK</sequence>
<dbReference type="Gene3D" id="1.10.260.40">
    <property type="entry name" value="lambda repressor-like DNA-binding domains"/>
    <property type="match status" value="1"/>
</dbReference>
<protein>
    <recommendedName>
        <fullName evidence="4">HTH lacI-type domain-containing protein</fullName>
    </recommendedName>
</protein>
<dbReference type="GO" id="GO:0003700">
    <property type="term" value="F:DNA-binding transcription factor activity"/>
    <property type="evidence" value="ECO:0007669"/>
    <property type="project" value="TreeGrafter"/>
</dbReference>
<dbReference type="SMART" id="SM00354">
    <property type="entry name" value="HTH_LACI"/>
    <property type="match status" value="1"/>
</dbReference>
<keyword evidence="3" id="KW-0804">Transcription</keyword>
<reference evidence="5" key="1">
    <citation type="journal article" date="2014" name="Front. Microbiol.">
        <title>High frequency of phylogenetically diverse reductive dehalogenase-homologous genes in deep subseafloor sedimentary metagenomes.</title>
        <authorList>
            <person name="Kawai M."/>
            <person name="Futagami T."/>
            <person name="Toyoda A."/>
            <person name="Takaki Y."/>
            <person name="Nishi S."/>
            <person name="Hori S."/>
            <person name="Arai W."/>
            <person name="Tsubouchi T."/>
            <person name="Morono Y."/>
            <person name="Uchiyama I."/>
            <person name="Ito T."/>
            <person name="Fujiyama A."/>
            <person name="Inagaki F."/>
            <person name="Takami H."/>
        </authorList>
    </citation>
    <scope>NUCLEOTIDE SEQUENCE</scope>
    <source>
        <strain evidence="5">Expedition CK06-06</strain>
    </source>
</reference>
<dbReference type="EMBL" id="BART01000068">
    <property type="protein sequence ID" value="GAG63261.1"/>
    <property type="molecule type" value="Genomic_DNA"/>
</dbReference>
<dbReference type="SUPFAM" id="SSF47413">
    <property type="entry name" value="lambda repressor-like DNA-binding domains"/>
    <property type="match status" value="1"/>
</dbReference>
<dbReference type="AlphaFoldDB" id="X1ATS4"/>
<evidence type="ECO:0000256" key="2">
    <source>
        <dbReference type="ARBA" id="ARBA00023125"/>
    </source>
</evidence>
<dbReference type="GO" id="GO:0000976">
    <property type="term" value="F:transcription cis-regulatory region binding"/>
    <property type="evidence" value="ECO:0007669"/>
    <property type="project" value="TreeGrafter"/>
</dbReference>
<dbReference type="PROSITE" id="PS50932">
    <property type="entry name" value="HTH_LACI_2"/>
    <property type="match status" value="1"/>
</dbReference>
<keyword evidence="1" id="KW-0805">Transcription regulation</keyword>
<gene>
    <name evidence="5" type="ORF">S01H4_00488</name>
</gene>
<dbReference type="CDD" id="cd01392">
    <property type="entry name" value="HTH_LacI"/>
    <property type="match status" value="1"/>
</dbReference>
<feature type="domain" description="HTH lacI-type" evidence="4">
    <location>
        <begin position="4"/>
        <end position="58"/>
    </location>
</feature>
<proteinExistence type="predicted"/>
<name>X1ATS4_9ZZZZ</name>
<accession>X1ATS4</accession>
<keyword evidence="2" id="KW-0238">DNA-binding</keyword>
<evidence type="ECO:0000259" key="4">
    <source>
        <dbReference type="PROSITE" id="PS50932"/>
    </source>
</evidence>
<dbReference type="InterPro" id="IPR000843">
    <property type="entry name" value="HTH_LacI"/>
</dbReference>
<dbReference type="PANTHER" id="PTHR30146">
    <property type="entry name" value="LACI-RELATED TRANSCRIPTIONAL REPRESSOR"/>
    <property type="match status" value="1"/>
</dbReference>
<organism evidence="5">
    <name type="scientific">marine sediment metagenome</name>
    <dbReference type="NCBI Taxonomy" id="412755"/>
    <lineage>
        <taxon>unclassified sequences</taxon>
        <taxon>metagenomes</taxon>
        <taxon>ecological metagenomes</taxon>
    </lineage>
</organism>
<evidence type="ECO:0000256" key="3">
    <source>
        <dbReference type="ARBA" id="ARBA00023163"/>
    </source>
</evidence>